<proteinExistence type="inferred from homology"/>
<dbReference type="CDD" id="cd00044">
    <property type="entry name" value="CysPc"/>
    <property type="match status" value="1"/>
</dbReference>
<evidence type="ECO:0000313" key="8">
    <source>
        <dbReference type="EMBL" id="CBY37968.1"/>
    </source>
</evidence>
<name>E4YR76_OIKDI</name>
<evidence type="ECO:0000259" key="7">
    <source>
        <dbReference type="PROSITE" id="PS50203"/>
    </source>
</evidence>
<dbReference type="Pfam" id="PF00648">
    <property type="entry name" value="Peptidase_C2"/>
    <property type="match status" value="1"/>
</dbReference>
<dbReference type="GO" id="GO:0006508">
    <property type="term" value="P:proteolysis"/>
    <property type="evidence" value="ECO:0007669"/>
    <property type="project" value="UniProtKB-KW"/>
</dbReference>
<dbReference type="FunFam" id="3.90.70.10:FF:000114">
    <property type="entry name" value="Calpain a"/>
    <property type="match status" value="1"/>
</dbReference>
<dbReference type="Proteomes" id="UP000011014">
    <property type="component" value="Unassembled WGS sequence"/>
</dbReference>
<dbReference type="GO" id="GO:0005737">
    <property type="term" value="C:cytoplasm"/>
    <property type="evidence" value="ECO:0007669"/>
    <property type="project" value="TreeGrafter"/>
</dbReference>
<dbReference type="PROSITE" id="PS00139">
    <property type="entry name" value="THIOL_PROTEASE_CYS"/>
    <property type="match status" value="1"/>
</dbReference>
<dbReference type="SUPFAM" id="SSF54001">
    <property type="entry name" value="Cysteine proteinases"/>
    <property type="match status" value="1"/>
</dbReference>
<comment type="similarity">
    <text evidence="1">Belongs to the peptidase C2 family.</text>
</comment>
<dbReference type="PROSITE" id="PS50203">
    <property type="entry name" value="CALPAIN_CAT"/>
    <property type="match status" value="1"/>
</dbReference>
<evidence type="ECO:0000256" key="6">
    <source>
        <dbReference type="PROSITE-ProRule" id="PRU00239"/>
    </source>
</evidence>
<evidence type="ECO:0000256" key="3">
    <source>
        <dbReference type="ARBA" id="ARBA00022801"/>
    </source>
</evidence>
<dbReference type="PANTHER" id="PTHR10183:SF379">
    <property type="entry name" value="CALPAIN-5"/>
    <property type="match status" value="1"/>
</dbReference>
<reference evidence="8" key="1">
    <citation type="journal article" date="2010" name="Science">
        <title>Plasticity of animal genome architecture unmasked by rapid evolution of a pelagic tunicate.</title>
        <authorList>
            <person name="Denoeud F."/>
            <person name="Henriet S."/>
            <person name="Mungpakdee S."/>
            <person name="Aury J.M."/>
            <person name="Da Silva C."/>
            <person name="Brinkmann H."/>
            <person name="Mikhaleva J."/>
            <person name="Olsen L.C."/>
            <person name="Jubin C."/>
            <person name="Canestro C."/>
            <person name="Bouquet J.M."/>
            <person name="Danks G."/>
            <person name="Poulain J."/>
            <person name="Campsteijn C."/>
            <person name="Adamski M."/>
            <person name="Cross I."/>
            <person name="Yadetie F."/>
            <person name="Muffato M."/>
            <person name="Louis A."/>
            <person name="Butcher S."/>
            <person name="Tsagkogeorga G."/>
            <person name="Konrad A."/>
            <person name="Singh S."/>
            <person name="Jensen M.F."/>
            <person name="Cong E.H."/>
            <person name="Eikeseth-Otteraa H."/>
            <person name="Noel B."/>
            <person name="Anthouard V."/>
            <person name="Porcel B.M."/>
            <person name="Kachouri-Lafond R."/>
            <person name="Nishino A."/>
            <person name="Ugolini M."/>
            <person name="Chourrout P."/>
            <person name="Nishida H."/>
            <person name="Aasland R."/>
            <person name="Huzurbazar S."/>
            <person name="Westhof E."/>
            <person name="Delsuc F."/>
            <person name="Lehrach H."/>
            <person name="Reinhardt R."/>
            <person name="Weissenbach J."/>
            <person name="Roy S.W."/>
            <person name="Artiguenave F."/>
            <person name="Postlethwait J.H."/>
            <person name="Manak J.R."/>
            <person name="Thompson E.M."/>
            <person name="Jaillon O."/>
            <person name="Du Pasquier L."/>
            <person name="Boudinot P."/>
            <person name="Liberles D.A."/>
            <person name="Volff J.N."/>
            <person name="Philippe H."/>
            <person name="Lenhard B."/>
            <person name="Roest Crollius H."/>
            <person name="Wincker P."/>
            <person name="Chourrout D."/>
        </authorList>
    </citation>
    <scope>NUCLEOTIDE SEQUENCE [LARGE SCALE GENOMIC DNA]</scope>
</reference>
<evidence type="ECO:0000256" key="4">
    <source>
        <dbReference type="ARBA" id="ARBA00022807"/>
    </source>
</evidence>
<protein>
    <recommendedName>
        <fullName evidence="7">Calpain catalytic domain-containing protein</fullName>
    </recommendedName>
</protein>
<keyword evidence="4 6" id="KW-0788">Thiol protease</keyword>
<keyword evidence="3 6" id="KW-0378">Hydrolase</keyword>
<keyword evidence="2 6" id="KW-0645">Protease</keyword>
<dbReference type="PRINTS" id="PR00704">
    <property type="entry name" value="CALPAIN"/>
</dbReference>
<dbReference type="InterPro" id="IPR000169">
    <property type="entry name" value="Pept_cys_AS"/>
</dbReference>
<organism evidence="8">
    <name type="scientific">Oikopleura dioica</name>
    <name type="common">Tunicate</name>
    <dbReference type="NCBI Taxonomy" id="34765"/>
    <lineage>
        <taxon>Eukaryota</taxon>
        <taxon>Metazoa</taxon>
        <taxon>Chordata</taxon>
        <taxon>Tunicata</taxon>
        <taxon>Appendicularia</taxon>
        <taxon>Copelata</taxon>
        <taxon>Oikopleuridae</taxon>
        <taxon>Oikopleura</taxon>
    </lineage>
</organism>
<gene>
    <name evidence="8" type="ORF">GSOID_T00031469001</name>
</gene>
<feature type="domain" description="Calpain catalytic" evidence="7">
    <location>
        <begin position="122"/>
        <end position="408"/>
    </location>
</feature>
<accession>E4YR76</accession>
<dbReference type="SMART" id="SM00230">
    <property type="entry name" value="CysPc"/>
    <property type="match status" value="1"/>
</dbReference>
<evidence type="ECO:0000256" key="1">
    <source>
        <dbReference type="ARBA" id="ARBA00007623"/>
    </source>
</evidence>
<dbReference type="GO" id="GO:0004198">
    <property type="term" value="F:calcium-dependent cysteine-type endopeptidase activity"/>
    <property type="evidence" value="ECO:0007669"/>
    <property type="project" value="InterPro"/>
</dbReference>
<dbReference type="AlphaFoldDB" id="E4YR76"/>
<feature type="active site" evidence="5 6">
    <location>
        <position position="150"/>
    </location>
</feature>
<dbReference type="Gene3D" id="3.90.70.10">
    <property type="entry name" value="Cysteine proteinases"/>
    <property type="match status" value="1"/>
</dbReference>
<dbReference type="InterPro" id="IPR038765">
    <property type="entry name" value="Papain-like_cys_pep_sf"/>
</dbReference>
<feature type="active site" evidence="5 6">
    <location>
        <position position="349"/>
    </location>
</feature>
<feature type="active site" evidence="5 6">
    <location>
        <position position="324"/>
    </location>
</feature>
<dbReference type="EMBL" id="FN655101">
    <property type="protein sequence ID" value="CBY37968.1"/>
    <property type="molecule type" value="Genomic_DNA"/>
</dbReference>
<evidence type="ECO:0000256" key="5">
    <source>
        <dbReference type="PIRSR" id="PIRSR622684-1"/>
    </source>
</evidence>
<dbReference type="InterPro" id="IPR001300">
    <property type="entry name" value="Peptidase_C2_calpain_cat"/>
</dbReference>
<dbReference type="PANTHER" id="PTHR10183">
    <property type="entry name" value="CALPAIN"/>
    <property type="match status" value="1"/>
</dbReference>
<dbReference type="InterPro" id="IPR022684">
    <property type="entry name" value="Calpain_cysteine_protease"/>
</dbReference>
<evidence type="ECO:0000256" key="2">
    <source>
        <dbReference type="ARBA" id="ARBA00022670"/>
    </source>
</evidence>
<sequence>MLKTYLTNIHRPKRLSEIDWENNLTVVNRITISFSNLIDQIFKLLSALQTYLLIHFFEAKSERDDHKIMADLQTGDYDLNHGLQDHDEIDAKIEEIVSSGEKFTDEEFDIADDDNAGDEHARVPDQTDDFSFIGDGHEACDIAQGGLGDCWFLSALSSLAQDLPEDAPLRVKDIAVQRVLQPEFNNSEEAREAGIFKFKFFRLGEWIDVIIDDDLPTRKRARPSDTGEWWVPLVEKAYAKFSGSYEKIQGGNTCWALQELSGGITVELKNLSKGNAQQAAENAAARGISLFKVFYHIQNRALICTSNLGDGGNDVITNGLVHGHAYSLLRIDYVMKNDGETVKLVKIRNPWAQTEWTGEWSDHCPNWEEVSDEEKERIDFAVEDDGGFYMNFEDWIGEFEMFTICMLPRLDPDDEEVASDDEARARDRRVIGTFVPGESSPVDVQELQSSFNEPSMHVQAQLKVDPLYGKPTRFVWIQFLLDSKLKESRYIMFNLYEADDDTPEDQKLSKREIRSLKKVNPILPGGQDGYVIDYYRHNGFMFSLDAPKRYIIVGTTATPEASEEPCKFMIRTVGPQMELAHLE</sequence>